<name>A0A3N2DGM5_9GAMM</name>
<evidence type="ECO:0000313" key="7">
    <source>
        <dbReference type="Proteomes" id="UP000275394"/>
    </source>
</evidence>
<proteinExistence type="predicted"/>
<dbReference type="GO" id="GO:0003677">
    <property type="term" value="F:DNA binding"/>
    <property type="evidence" value="ECO:0007669"/>
    <property type="project" value="UniProtKB-KW"/>
</dbReference>
<dbReference type="Pfam" id="PF13411">
    <property type="entry name" value="MerR_1"/>
    <property type="match status" value="1"/>
</dbReference>
<dbReference type="OrthoDB" id="9808480at2"/>
<keyword evidence="4" id="KW-0175">Coiled coil</keyword>
<evidence type="ECO:0000256" key="1">
    <source>
        <dbReference type="ARBA" id="ARBA00023015"/>
    </source>
</evidence>
<evidence type="ECO:0000259" key="5">
    <source>
        <dbReference type="PROSITE" id="PS50937"/>
    </source>
</evidence>
<evidence type="ECO:0000313" key="6">
    <source>
        <dbReference type="EMBL" id="ROR98937.1"/>
    </source>
</evidence>
<dbReference type="PRINTS" id="PR00040">
    <property type="entry name" value="HTHMERR"/>
</dbReference>
<dbReference type="SUPFAM" id="SSF46955">
    <property type="entry name" value="Putative DNA-binding domain"/>
    <property type="match status" value="1"/>
</dbReference>
<feature type="coiled-coil region" evidence="4">
    <location>
        <begin position="88"/>
        <end position="115"/>
    </location>
</feature>
<reference evidence="6 7" key="1">
    <citation type="submission" date="2018-11" db="EMBL/GenBank/DDBJ databases">
        <title>Genomic Encyclopedia of Type Strains, Phase IV (KMG-IV): sequencing the most valuable type-strain genomes for metagenomic binning, comparative biology and taxonomic classification.</title>
        <authorList>
            <person name="Goeker M."/>
        </authorList>
    </citation>
    <scope>NUCLEOTIDE SEQUENCE [LARGE SCALE GENOMIC DNA]</scope>
    <source>
        <strain evidence="6 7">DSM 100316</strain>
    </source>
</reference>
<dbReference type="PANTHER" id="PTHR30204:SF94">
    <property type="entry name" value="HEAVY METAL-DEPENDENT TRANSCRIPTIONAL REGULATOR HI_0293-RELATED"/>
    <property type="match status" value="1"/>
</dbReference>
<dbReference type="GO" id="GO:0003700">
    <property type="term" value="F:DNA-binding transcription factor activity"/>
    <property type="evidence" value="ECO:0007669"/>
    <property type="project" value="InterPro"/>
</dbReference>
<dbReference type="InterPro" id="IPR000551">
    <property type="entry name" value="MerR-type_HTH_dom"/>
</dbReference>
<keyword evidence="2" id="KW-0238">DNA-binding</keyword>
<evidence type="ECO:0000256" key="4">
    <source>
        <dbReference type="SAM" id="Coils"/>
    </source>
</evidence>
<dbReference type="Proteomes" id="UP000275394">
    <property type="component" value="Unassembled WGS sequence"/>
</dbReference>
<sequence length="131" mass="14889">MRIGELADKTHVSVDTLRYYEKIGLMPAVKRRGSGQRVYGDAELETLCFIKRAQLMAFSLKEIAELLKIRSNEHVMHEQAQLMARDKLVLLDEQITELTELRQELSAMLADCEQSSSDGDCPIIQGLQHTK</sequence>
<feature type="domain" description="HTH merR-type" evidence="5">
    <location>
        <begin position="1"/>
        <end position="69"/>
    </location>
</feature>
<keyword evidence="3" id="KW-0804">Transcription</keyword>
<gene>
    <name evidence="6" type="ORF">EDC56_3177</name>
</gene>
<keyword evidence="7" id="KW-1185">Reference proteome</keyword>
<dbReference type="AlphaFoldDB" id="A0A3N2DGM5"/>
<dbReference type="RefSeq" id="WP_123713505.1">
    <property type="nucleotide sequence ID" value="NZ_RKHR01000006.1"/>
</dbReference>
<dbReference type="SMART" id="SM00422">
    <property type="entry name" value="HTH_MERR"/>
    <property type="match status" value="1"/>
</dbReference>
<organism evidence="6 7">
    <name type="scientific">Sinobacterium caligoides</name>
    <dbReference type="NCBI Taxonomy" id="933926"/>
    <lineage>
        <taxon>Bacteria</taxon>
        <taxon>Pseudomonadati</taxon>
        <taxon>Pseudomonadota</taxon>
        <taxon>Gammaproteobacteria</taxon>
        <taxon>Cellvibrionales</taxon>
        <taxon>Spongiibacteraceae</taxon>
        <taxon>Sinobacterium</taxon>
    </lineage>
</organism>
<accession>A0A3N2DGM5</accession>
<protein>
    <submittedName>
        <fullName evidence="6">MerR family copper efflux transcriptional regulator/MerR family gold-responsive transcriptional activator of gol and ges genes</fullName>
    </submittedName>
</protein>
<evidence type="ECO:0000256" key="2">
    <source>
        <dbReference type="ARBA" id="ARBA00023125"/>
    </source>
</evidence>
<dbReference type="PANTHER" id="PTHR30204">
    <property type="entry name" value="REDOX-CYCLING DRUG-SENSING TRANSCRIPTIONAL ACTIVATOR SOXR"/>
    <property type="match status" value="1"/>
</dbReference>
<dbReference type="InterPro" id="IPR047057">
    <property type="entry name" value="MerR_fam"/>
</dbReference>
<dbReference type="EMBL" id="RKHR01000006">
    <property type="protein sequence ID" value="ROR98937.1"/>
    <property type="molecule type" value="Genomic_DNA"/>
</dbReference>
<dbReference type="CDD" id="cd04770">
    <property type="entry name" value="HTH_HMRTR"/>
    <property type="match status" value="1"/>
</dbReference>
<dbReference type="Gene3D" id="1.10.1660.10">
    <property type="match status" value="1"/>
</dbReference>
<keyword evidence="1" id="KW-0805">Transcription regulation</keyword>
<comment type="caution">
    <text evidence="6">The sequence shown here is derived from an EMBL/GenBank/DDBJ whole genome shotgun (WGS) entry which is preliminary data.</text>
</comment>
<evidence type="ECO:0000256" key="3">
    <source>
        <dbReference type="ARBA" id="ARBA00023163"/>
    </source>
</evidence>
<dbReference type="PROSITE" id="PS50937">
    <property type="entry name" value="HTH_MERR_2"/>
    <property type="match status" value="1"/>
</dbReference>
<dbReference type="InterPro" id="IPR009061">
    <property type="entry name" value="DNA-bd_dom_put_sf"/>
</dbReference>